<dbReference type="AlphaFoldDB" id="A0A0S7C6D4"/>
<evidence type="ECO:0000256" key="6">
    <source>
        <dbReference type="ARBA" id="ARBA00022741"/>
    </source>
</evidence>
<evidence type="ECO:0000256" key="12">
    <source>
        <dbReference type="ARBA" id="ARBA00033413"/>
    </source>
</evidence>
<dbReference type="NCBIfam" id="TIGR01498">
    <property type="entry name" value="folK"/>
    <property type="match status" value="1"/>
</dbReference>
<comment type="function">
    <text evidence="10">Catalyzes the transfer of pyrophosphate from adenosine triphosphate (ATP) to 6-hydroxymethyl-7,8-dihydropterin, an enzymatic step in folate biosynthesis pathway.</text>
</comment>
<evidence type="ECO:0000313" key="15">
    <source>
        <dbReference type="Proteomes" id="UP000053091"/>
    </source>
</evidence>
<dbReference type="CDD" id="cd00483">
    <property type="entry name" value="HPPK"/>
    <property type="match status" value="1"/>
</dbReference>
<dbReference type="Proteomes" id="UP000053091">
    <property type="component" value="Unassembled WGS sequence"/>
</dbReference>
<keyword evidence="5" id="KW-0808">Transferase</keyword>
<dbReference type="SUPFAM" id="SSF55083">
    <property type="entry name" value="6-hydroxymethyl-7,8-dihydropterin pyrophosphokinase, HPPK"/>
    <property type="match status" value="1"/>
</dbReference>
<keyword evidence="7 14" id="KW-0418">Kinase</keyword>
<keyword evidence="9" id="KW-0289">Folate biosynthesis</keyword>
<sequence>MEEAYLLLGSNLGDRAELLKQALALIQARAGRVRLSSSVYETEPWEASPDLPFLNMAVCIETGLEPLQLIGVLLDIESEMGRERDGSFNAPRTIDIDIMLFGNRIIDKPALRIPHPRMHLRRFVLLPLDEIAHAVVHPVLGKTVGQLLDLCIDKLAVDIYKPLKSSASDQ</sequence>
<proteinExistence type="inferred from homology"/>
<reference evidence="14" key="1">
    <citation type="journal article" date="2015" name="Genome Announc.">
        <title>Draft Genome Sequence of Bacteroidales Strain TBC1, a Novel Isolate from a Methanogenic Wastewater Treatment System.</title>
        <authorList>
            <person name="Tourlousse D.M."/>
            <person name="Matsuura N."/>
            <person name="Sun L."/>
            <person name="Toyonaga M."/>
            <person name="Kuroda K."/>
            <person name="Ohashi A."/>
            <person name="Cruz R."/>
            <person name="Yamaguchi T."/>
            <person name="Sekiguchi Y."/>
        </authorList>
    </citation>
    <scope>NUCLEOTIDE SEQUENCE [LARGE SCALE GENOMIC DNA]</scope>
    <source>
        <strain evidence="14">TBC1</strain>
    </source>
</reference>
<dbReference type="EMBL" id="DF968183">
    <property type="protein sequence ID" value="GAP44896.1"/>
    <property type="molecule type" value="Genomic_DNA"/>
</dbReference>
<dbReference type="GO" id="GO:0016301">
    <property type="term" value="F:kinase activity"/>
    <property type="evidence" value="ECO:0007669"/>
    <property type="project" value="UniProtKB-KW"/>
</dbReference>
<evidence type="ECO:0000256" key="9">
    <source>
        <dbReference type="ARBA" id="ARBA00022909"/>
    </source>
</evidence>
<keyword evidence="15" id="KW-1185">Reference proteome</keyword>
<dbReference type="GO" id="GO:0005524">
    <property type="term" value="F:ATP binding"/>
    <property type="evidence" value="ECO:0007669"/>
    <property type="project" value="UniProtKB-KW"/>
</dbReference>
<evidence type="ECO:0000313" key="14">
    <source>
        <dbReference type="EMBL" id="GAP44896.1"/>
    </source>
</evidence>
<evidence type="ECO:0000256" key="10">
    <source>
        <dbReference type="ARBA" id="ARBA00029409"/>
    </source>
</evidence>
<dbReference type="Pfam" id="PF01288">
    <property type="entry name" value="HPPK"/>
    <property type="match status" value="1"/>
</dbReference>
<evidence type="ECO:0000256" key="5">
    <source>
        <dbReference type="ARBA" id="ARBA00022679"/>
    </source>
</evidence>
<dbReference type="Gene3D" id="3.30.70.560">
    <property type="entry name" value="7,8-Dihydro-6-hydroxymethylpterin-pyrophosphokinase HPPK"/>
    <property type="match status" value="1"/>
</dbReference>
<accession>A0A0S7C6D4</accession>
<protein>
    <recommendedName>
        <fullName evidence="4">2-amino-4-hydroxy-6-hydroxymethyldihydropteridine pyrophosphokinase</fullName>
        <ecNumber evidence="3">2.7.6.3</ecNumber>
    </recommendedName>
    <alternativeName>
        <fullName evidence="11">6-hydroxymethyl-7,8-dihydropterin pyrophosphokinase</fullName>
    </alternativeName>
    <alternativeName>
        <fullName evidence="12">7,8-dihydro-6-hydroxymethylpterin-pyrophosphokinase</fullName>
    </alternativeName>
</protein>
<comment type="similarity">
    <text evidence="2">Belongs to the HPPK family.</text>
</comment>
<keyword evidence="6" id="KW-0547">Nucleotide-binding</keyword>
<dbReference type="GO" id="GO:0003848">
    <property type="term" value="F:2-amino-4-hydroxy-6-hydroxymethyldihydropteridine diphosphokinase activity"/>
    <property type="evidence" value="ECO:0007669"/>
    <property type="project" value="UniProtKB-EC"/>
</dbReference>
<dbReference type="GO" id="GO:0046656">
    <property type="term" value="P:folic acid biosynthetic process"/>
    <property type="evidence" value="ECO:0007669"/>
    <property type="project" value="UniProtKB-KW"/>
</dbReference>
<dbReference type="UniPathway" id="UPA00077">
    <property type="reaction ID" value="UER00155"/>
</dbReference>
<dbReference type="RefSeq" id="WP_062044830.1">
    <property type="nucleotide sequence ID" value="NZ_DF968183.1"/>
</dbReference>
<dbReference type="EC" id="2.7.6.3" evidence="3"/>
<dbReference type="PATRIC" id="fig|1678841.3.peg.3458"/>
<organism evidence="14">
    <name type="scientific">Lentimicrobium saccharophilum</name>
    <dbReference type="NCBI Taxonomy" id="1678841"/>
    <lineage>
        <taxon>Bacteria</taxon>
        <taxon>Pseudomonadati</taxon>
        <taxon>Bacteroidota</taxon>
        <taxon>Bacteroidia</taxon>
        <taxon>Bacteroidales</taxon>
        <taxon>Lentimicrobiaceae</taxon>
        <taxon>Lentimicrobium</taxon>
    </lineage>
</organism>
<comment type="pathway">
    <text evidence="1">Cofactor biosynthesis; tetrahydrofolate biosynthesis; 2-amino-4-hydroxy-6-hydroxymethyl-7,8-dihydropteridine diphosphate from 7,8-dihydroneopterin triphosphate: step 4/4.</text>
</comment>
<dbReference type="OrthoDB" id="9808041at2"/>
<evidence type="ECO:0000256" key="3">
    <source>
        <dbReference type="ARBA" id="ARBA00013253"/>
    </source>
</evidence>
<evidence type="ECO:0000256" key="1">
    <source>
        <dbReference type="ARBA" id="ARBA00005051"/>
    </source>
</evidence>
<dbReference type="InterPro" id="IPR000550">
    <property type="entry name" value="Hppk"/>
</dbReference>
<dbReference type="PANTHER" id="PTHR43071">
    <property type="entry name" value="2-AMINO-4-HYDROXY-6-HYDROXYMETHYLDIHYDROPTERIDINE PYROPHOSPHOKINASE"/>
    <property type="match status" value="1"/>
</dbReference>
<feature type="domain" description="7,8-dihydro-6-hydroxymethylpterin-pyrophosphokinase" evidence="13">
    <location>
        <begin position="5"/>
        <end position="132"/>
    </location>
</feature>
<dbReference type="STRING" id="1678841.TBC1_12710"/>
<gene>
    <name evidence="14" type="ORF">TBC1_12710</name>
</gene>
<evidence type="ECO:0000256" key="7">
    <source>
        <dbReference type="ARBA" id="ARBA00022777"/>
    </source>
</evidence>
<evidence type="ECO:0000256" key="2">
    <source>
        <dbReference type="ARBA" id="ARBA00005810"/>
    </source>
</evidence>
<evidence type="ECO:0000256" key="4">
    <source>
        <dbReference type="ARBA" id="ARBA00016218"/>
    </source>
</evidence>
<evidence type="ECO:0000259" key="13">
    <source>
        <dbReference type="Pfam" id="PF01288"/>
    </source>
</evidence>
<name>A0A0S7C6D4_9BACT</name>
<keyword evidence="8" id="KW-0067">ATP-binding</keyword>
<dbReference type="GO" id="GO:0046654">
    <property type="term" value="P:tetrahydrofolate biosynthetic process"/>
    <property type="evidence" value="ECO:0007669"/>
    <property type="project" value="UniProtKB-UniPathway"/>
</dbReference>
<evidence type="ECO:0000256" key="8">
    <source>
        <dbReference type="ARBA" id="ARBA00022840"/>
    </source>
</evidence>
<dbReference type="InterPro" id="IPR035907">
    <property type="entry name" value="Hppk_sf"/>
</dbReference>
<dbReference type="PANTHER" id="PTHR43071:SF1">
    <property type="entry name" value="2-AMINO-4-HYDROXY-6-HYDROXYMETHYLDIHYDROPTERIDINE PYROPHOSPHOKINASE"/>
    <property type="match status" value="1"/>
</dbReference>
<evidence type="ECO:0000256" key="11">
    <source>
        <dbReference type="ARBA" id="ARBA00029766"/>
    </source>
</evidence>